<reference evidence="1" key="1">
    <citation type="journal article" date="2021" name="Proc. Natl. Acad. Sci. U.S.A.">
        <title>A Catalog of Tens of Thousands of Viruses from Human Metagenomes Reveals Hidden Associations with Chronic Diseases.</title>
        <authorList>
            <person name="Tisza M.J."/>
            <person name="Buck C.B."/>
        </authorList>
    </citation>
    <scope>NUCLEOTIDE SEQUENCE</scope>
    <source>
        <strain evidence="1">CtsK93</strain>
    </source>
</reference>
<sequence length="49" mass="5781">MKEYIVYYGKGNARYNIGVYAKNEQEAKEIIEKQLKNGLEIIKVKLMEE</sequence>
<protein>
    <submittedName>
        <fullName evidence="1">RNA polymerase inhibitor</fullName>
    </submittedName>
</protein>
<dbReference type="EMBL" id="BK015446">
    <property type="protein sequence ID" value="DAE07130.1"/>
    <property type="molecule type" value="Genomic_DNA"/>
</dbReference>
<name>A0A8S5PJP7_9CAUD</name>
<proteinExistence type="predicted"/>
<organism evidence="1">
    <name type="scientific">Myoviridae sp. ctsK93</name>
    <dbReference type="NCBI Taxonomy" id="2825190"/>
    <lineage>
        <taxon>Viruses</taxon>
        <taxon>Duplodnaviria</taxon>
        <taxon>Heunggongvirae</taxon>
        <taxon>Uroviricota</taxon>
        <taxon>Caudoviricetes</taxon>
    </lineage>
</organism>
<evidence type="ECO:0000313" key="1">
    <source>
        <dbReference type="EMBL" id="DAE07130.1"/>
    </source>
</evidence>
<accession>A0A8S5PJP7</accession>